<accession>A0ABX5C4B3</accession>
<reference evidence="1 2" key="1">
    <citation type="journal article" date="2018" name="Int. J. Syst. Evol. Microbiol.">
        <title>Veillonella infantium sp. nov., an anaerobic, Gram-stain-negative coccus isolated from tongue biofilm of a Thai child.</title>
        <authorList>
            <person name="Mashima I."/>
            <person name="Liao Y.C."/>
            <person name="Miyakawa H."/>
            <person name="Theodorea C.F."/>
            <person name="Thawboon B."/>
            <person name="Thaweboon S."/>
            <person name="Scannapieco F.A."/>
            <person name="Nakazawa F."/>
        </authorList>
    </citation>
    <scope>NUCLEOTIDE SEQUENCE [LARGE SCALE GENOMIC DNA]</scope>
    <source>
        <strain evidence="1 2">T11011-4</strain>
    </source>
</reference>
<keyword evidence="2" id="KW-1185">Reference proteome</keyword>
<organism evidence="1 2">
    <name type="scientific">Veillonella infantium</name>
    <dbReference type="NCBI Taxonomy" id="1911679"/>
    <lineage>
        <taxon>Bacteria</taxon>
        <taxon>Bacillati</taxon>
        <taxon>Bacillota</taxon>
        <taxon>Negativicutes</taxon>
        <taxon>Veillonellales</taxon>
        <taxon>Veillonellaceae</taxon>
        <taxon>Veillonella</taxon>
    </lineage>
</organism>
<proteinExistence type="predicted"/>
<dbReference type="RefSeq" id="WP_105094274.1">
    <property type="nucleotide sequence ID" value="NZ_PPDD01000009.1"/>
</dbReference>
<evidence type="ECO:0000313" key="1">
    <source>
        <dbReference type="EMBL" id="PQL57726.1"/>
    </source>
</evidence>
<dbReference type="Proteomes" id="UP000238899">
    <property type="component" value="Unassembled WGS sequence"/>
</dbReference>
<sequence>MKKKSLKAEWISCSNFKENHEQHSYNLSNVKKDIGEGHFYVENGQKFVSRSLNQYNKDFNINEDVYLDNGPKVDIDDAEITKIIKNSVFRLSSIKKHIELETINNVANGDSFEPPFIKQSNNLLNSNALKENYLRKINIRLENIKNLSLKLSELEEIDKTLRSKWIEKE</sequence>
<name>A0ABX5C4B3_9FIRM</name>
<dbReference type="EMBL" id="PPDD01000009">
    <property type="protein sequence ID" value="PQL57726.1"/>
    <property type="molecule type" value="Genomic_DNA"/>
</dbReference>
<comment type="caution">
    <text evidence="1">The sequence shown here is derived from an EMBL/GenBank/DDBJ whole genome shotgun (WGS) entry which is preliminary data.</text>
</comment>
<gene>
    <name evidence="1" type="ORF">VCHSUH03_05190</name>
</gene>
<evidence type="ECO:0000313" key="2">
    <source>
        <dbReference type="Proteomes" id="UP000238899"/>
    </source>
</evidence>
<protein>
    <submittedName>
        <fullName evidence="1">Uncharacterized protein</fullName>
    </submittedName>
</protein>